<evidence type="ECO:0000313" key="9">
    <source>
        <dbReference type="Proteomes" id="UP001470230"/>
    </source>
</evidence>
<organism evidence="8 9">
    <name type="scientific">Tritrichomonas musculus</name>
    <dbReference type="NCBI Taxonomy" id="1915356"/>
    <lineage>
        <taxon>Eukaryota</taxon>
        <taxon>Metamonada</taxon>
        <taxon>Parabasalia</taxon>
        <taxon>Tritrichomonadida</taxon>
        <taxon>Tritrichomonadidae</taxon>
        <taxon>Tritrichomonas</taxon>
    </lineage>
</organism>
<keyword evidence="6" id="KW-0472">Membrane</keyword>
<feature type="transmembrane region" description="Helical" evidence="6">
    <location>
        <begin position="365"/>
        <end position="384"/>
    </location>
</feature>
<dbReference type="InterPro" id="IPR003593">
    <property type="entry name" value="AAA+_ATPase"/>
</dbReference>
<dbReference type="Proteomes" id="UP001470230">
    <property type="component" value="Unassembled WGS sequence"/>
</dbReference>
<reference evidence="8 9" key="1">
    <citation type="submission" date="2024-04" db="EMBL/GenBank/DDBJ databases">
        <title>Tritrichomonas musculus Genome.</title>
        <authorList>
            <person name="Alves-Ferreira E."/>
            <person name="Grigg M."/>
            <person name="Lorenzi H."/>
            <person name="Galac M."/>
        </authorList>
    </citation>
    <scope>NUCLEOTIDE SEQUENCE [LARGE SCALE GENOMIC DNA]</scope>
    <source>
        <strain evidence="8 9">EAF2021</strain>
    </source>
</reference>
<keyword evidence="6" id="KW-1133">Transmembrane helix</keyword>
<gene>
    <name evidence="8" type="ORF">M9Y10_006130</name>
</gene>
<proteinExistence type="predicted"/>
<sequence>MSIAISNQETSENFELNYNESNEDLAHKPTYSSASLVFFKDLWKVRFRDKTKLYFIMYILGLGMACGLIAIDIMTFNTIDPMTKPFYDYYTNPYSYFYITVYSEELGLTLSPQKSEIIQDLNNFFKTQYHFSFEIKNSMKEMKNYLNSLDIPGIGCYLGQSEDFKSTDIYLMNKNSDYALQMFYLSMLKFIIENETTTNQKDKLEQFLRERSNLIQFSDKELFLDEDAHNNSIFINLSTRIYAHPKMRPSVGYESLTAFYVILAFYFISVASSTIMFKMNKEKVLFYLKINGLTYFKMYSIFILCSLLETLPCTIITSLAVSYMPETFKGTSIWIVLISTFLLSLGRTFFDLISTVFFMRFDNFGVHYIFILLLPAAFLILSVFKEKVPDVVFVVFSLLSPSQAYMLGFSVMSKCKAEIRPLTFSLVNEQFNGFSMVEVFCFQFCNTLVMLLLMVIFMMNMGHLYGHAAIGWRNIFKKVFWSRAFSKFKKGRISDDSLNENQIALKLEGVVKTYKGHSTIQALKGVDCEIKAKESIVMLGPNGSGKSTMIDCIVGTGTIDFGTIQFFGHDLNGDHDFIYENLGIVFQDNVLINELTVDEHFELIGALHLLSKERINYFSNNLLSLLRMDQCRKNRSGDLSGGQKRKLCIALALVHKPPFLIFDEPTAGVDAQSRQIIWKALSLYNDATSLITSHAIEEAESICSRLFIMSHGLVQFMGTPAELRKKAKCGYILTIIEENQNANSNARDNLLDFIQERIPDASTLEGKDKSVIFPADLRTSDVLNDIEKSKDSLGIVKYSLNIQNLEESLVKLIENEEVNQKKIMI</sequence>
<dbReference type="InterPro" id="IPR003439">
    <property type="entry name" value="ABC_transporter-like_ATP-bd"/>
</dbReference>
<dbReference type="InterPro" id="IPR027417">
    <property type="entry name" value="P-loop_NTPase"/>
</dbReference>
<evidence type="ECO:0000256" key="5">
    <source>
        <dbReference type="SAM" id="Coils"/>
    </source>
</evidence>
<evidence type="ECO:0000313" key="8">
    <source>
        <dbReference type="EMBL" id="KAK8875951.1"/>
    </source>
</evidence>
<dbReference type="EMBL" id="JAPFFF010000012">
    <property type="protein sequence ID" value="KAK8875951.1"/>
    <property type="molecule type" value="Genomic_DNA"/>
</dbReference>
<dbReference type="PANTHER" id="PTHR19229">
    <property type="entry name" value="ATP-BINDING CASSETTE TRANSPORTER SUBFAMILY A ABCA"/>
    <property type="match status" value="1"/>
</dbReference>
<keyword evidence="6" id="KW-0812">Transmembrane</keyword>
<keyword evidence="3" id="KW-0547">Nucleotide-binding</keyword>
<dbReference type="Pfam" id="PF00005">
    <property type="entry name" value="ABC_tran"/>
    <property type="match status" value="1"/>
</dbReference>
<feature type="transmembrane region" description="Helical" evidence="6">
    <location>
        <begin position="299"/>
        <end position="321"/>
    </location>
</feature>
<feature type="coiled-coil region" evidence="5">
    <location>
        <begin position="795"/>
        <end position="822"/>
    </location>
</feature>
<dbReference type="Gene3D" id="3.40.50.300">
    <property type="entry name" value="P-loop containing nucleotide triphosphate hydrolases"/>
    <property type="match status" value="1"/>
</dbReference>
<comment type="caution">
    <text evidence="8">The sequence shown here is derived from an EMBL/GenBank/DDBJ whole genome shotgun (WGS) entry which is preliminary data.</text>
</comment>
<evidence type="ECO:0000256" key="2">
    <source>
        <dbReference type="ARBA" id="ARBA00022737"/>
    </source>
</evidence>
<protein>
    <recommendedName>
        <fullName evidence="7">ABC transporter domain-containing protein</fullName>
    </recommendedName>
</protein>
<evidence type="ECO:0000259" key="7">
    <source>
        <dbReference type="PROSITE" id="PS50893"/>
    </source>
</evidence>
<dbReference type="SMART" id="SM00382">
    <property type="entry name" value="AAA"/>
    <property type="match status" value="1"/>
</dbReference>
<feature type="transmembrane region" description="Helical" evidence="6">
    <location>
        <begin position="391"/>
        <end position="413"/>
    </location>
</feature>
<accession>A0ABR2JEV4</accession>
<feature type="transmembrane region" description="Helical" evidence="6">
    <location>
        <begin position="333"/>
        <end position="359"/>
    </location>
</feature>
<feature type="transmembrane region" description="Helical" evidence="6">
    <location>
        <begin position="53"/>
        <end position="74"/>
    </location>
</feature>
<keyword evidence="5" id="KW-0175">Coiled coil</keyword>
<keyword evidence="4" id="KW-0067">ATP-binding</keyword>
<keyword evidence="2" id="KW-0677">Repeat</keyword>
<dbReference type="PROSITE" id="PS50893">
    <property type="entry name" value="ABC_TRANSPORTER_2"/>
    <property type="match status" value="1"/>
</dbReference>
<feature type="transmembrane region" description="Helical" evidence="6">
    <location>
        <begin position="433"/>
        <end position="457"/>
    </location>
</feature>
<keyword evidence="1" id="KW-0813">Transport</keyword>
<feature type="transmembrane region" description="Helical" evidence="6">
    <location>
        <begin position="256"/>
        <end position="279"/>
    </location>
</feature>
<keyword evidence="9" id="KW-1185">Reference proteome</keyword>
<dbReference type="InterPro" id="IPR026082">
    <property type="entry name" value="ABCA"/>
</dbReference>
<evidence type="ECO:0000256" key="6">
    <source>
        <dbReference type="SAM" id="Phobius"/>
    </source>
</evidence>
<dbReference type="PROSITE" id="PS00211">
    <property type="entry name" value="ABC_TRANSPORTER_1"/>
    <property type="match status" value="1"/>
</dbReference>
<evidence type="ECO:0000256" key="1">
    <source>
        <dbReference type="ARBA" id="ARBA00022448"/>
    </source>
</evidence>
<dbReference type="PANTHER" id="PTHR19229:SF36">
    <property type="entry name" value="ATP-BINDING CASSETTE SUB-FAMILY A MEMBER 2"/>
    <property type="match status" value="1"/>
</dbReference>
<feature type="domain" description="ABC transporter" evidence="7">
    <location>
        <begin position="505"/>
        <end position="736"/>
    </location>
</feature>
<dbReference type="SUPFAM" id="SSF52540">
    <property type="entry name" value="P-loop containing nucleoside triphosphate hydrolases"/>
    <property type="match status" value="1"/>
</dbReference>
<evidence type="ECO:0000256" key="3">
    <source>
        <dbReference type="ARBA" id="ARBA00022741"/>
    </source>
</evidence>
<name>A0ABR2JEV4_9EUKA</name>
<dbReference type="InterPro" id="IPR017871">
    <property type="entry name" value="ABC_transporter-like_CS"/>
</dbReference>
<evidence type="ECO:0000256" key="4">
    <source>
        <dbReference type="ARBA" id="ARBA00022840"/>
    </source>
</evidence>